<dbReference type="EMBL" id="CVRI01000064">
    <property type="protein sequence ID" value="CRL05092.1"/>
    <property type="molecule type" value="Genomic_DNA"/>
</dbReference>
<evidence type="ECO:0000313" key="2">
    <source>
        <dbReference type="Proteomes" id="UP000183832"/>
    </source>
</evidence>
<sequence length="144" mass="16344">MKKISDEFNGVGVCVIKQFALIKLLLATKQNNYTNKCGRSSSLNRLYKPFTSQDFYQPFTTLHCSVINTHEINSSFLKQTSSNELLKFSCAGCLIFNSVDLFDFHTLHHFKAEGCIRNEVKKAISEGLRNPEGEKRKLTIDTVC</sequence>
<dbReference type="Proteomes" id="UP000183832">
    <property type="component" value="Unassembled WGS sequence"/>
</dbReference>
<reference evidence="1 2" key="1">
    <citation type="submission" date="2015-04" db="EMBL/GenBank/DDBJ databases">
        <authorList>
            <person name="Syromyatnikov M.Y."/>
            <person name="Popov V.N."/>
        </authorList>
    </citation>
    <scope>NUCLEOTIDE SEQUENCE [LARGE SCALE GENOMIC DNA]</scope>
</reference>
<dbReference type="AlphaFoldDB" id="A0A1J1IZV8"/>
<evidence type="ECO:0000313" key="1">
    <source>
        <dbReference type="EMBL" id="CRL05092.1"/>
    </source>
</evidence>
<keyword evidence="2" id="KW-1185">Reference proteome</keyword>
<proteinExistence type="predicted"/>
<gene>
    <name evidence="1" type="ORF">CLUMA_CG018526</name>
</gene>
<accession>A0A1J1IZV8</accession>
<organism evidence="1 2">
    <name type="scientific">Clunio marinus</name>
    <dbReference type="NCBI Taxonomy" id="568069"/>
    <lineage>
        <taxon>Eukaryota</taxon>
        <taxon>Metazoa</taxon>
        <taxon>Ecdysozoa</taxon>
        <taxon>Arthropoda</taxon>
        <taxon>Hexapoda</taxon>
        <taxon>Insecta</taxon>
        <taxon>Pterygota</taxon>
        <taxon>Neoptera</taxon>
        <taxon>Endopterygota</taxon>
        <taxon>Diptera</taxon>
        <taxon>Nematocera</taxon>
        <taxon>Chironomoidea</taxon>
        <taxon>Chironomidae</taxon>
        <taxon>Clunio</taxon>
    </lineage>
</organism>
<dbReference type="OrthoDB" id="47802at2759"/>
<protein>
    <submittedName>
        <fullName evidence="1">CLUMA_CG018526, isoform A</fullName>
    </submittedName>
</protein>
<name>A0A1J1IZV8_9DIPT</name>